<dbReference type="Proteomes" id="UP000027821">
    <property type="component" value="Unassembled WGS sequence"/>
</dbReference>
<dbReference type="EMBL" id="JMIH01000010">
    <property type="protein sequence ID" value="KEO75623.1"/>
    <property type="molecule type" value="Genomic_DNA"/>
</dbReference>
<proteinExistence type="predicted"/>
<evidence type="ECO:0000256" key="1">
    <source>
        <dbReference type="SAM" id="MobiDB-lite"/>
    </source>
</evidence>
<organism evidence="2 3">
    <name type="scientific">Anditalea andensis</name>
    <dbReference type="NCBI Taxonomy" id="1048983"/>
    <lineage>
        <taxon>Bacteria</taxon>
        <taxon>Pseudomonadati</taxon>
        <taxon>Bacteroidota</taxon>
        <taxon>Cytophagia</taxon>
        <taxon>Cytophagales</taxon>
        <taxon>Cytophagaceae</taxon>
        <taxon>Anditalea</taxon>
    </lineage>
</organism>
<dbReference type="eggNOG" id="ENOG5034C52">
    <property type="taxonomic scope" value="Bacteria"/>
</dbReference>
<accession>A0A074L734</accession>
<evidence type="ECO:0000313" key="2">
    <source>
        <dbReference type="EMBL" id="KEO75623.1"/>
    </source>
</evidence>
<dbReference type="RefSeq" id="WP_035069412.1">
    <property type="nucleotide sequence ID" value="NZ_JMIH01000010.1"/>
</dbReference>
<dbReference type="STRING" id="1048983.EL17_00605"/>
<dbReference type="OrthoDB" id="988441at2"/>
<feature type="region of interest" description="Disordered" evidence="1">
    <location>
        <begin position="155"/>
        <end position="184"/>
    </location>
</feature>
<sequence>MKNFKIVLFIGVFLFITNIGKAQYFERDEIKNFEGKWLAMVHGADSVILEMNMEKKYPLKNKSVNTGYQTDVLLMNINYYQSGEIVYSPLNIDSKHRNHSFVAVLVSPSGSDNVTFQFTYEDDNNSTAGAIGMGKLKYIDGVLEMEIDNRREGIHITRPNGDKKSKNSSKLSIPKQLTFKKKGE</sequence>
<feature type="compositionally biased region" description="Basic and acidic residues" evidence="1">
    <location>
        <begin position="155"/>
        <end position="165"/>
    </location>
</feature>
<protein>
    <submittedName>
        <fullName evidence="2">Uncharacterized protein</fullName>
    </submittedName>
</protein>
<reference evidence="2 3" key="1">
    <citation type="submission" date="2014-04" db="EMBL/GenBank/DDBJ databases">
        <title>Characterization and application of a salt tolerant electro-active bacterium.</title>
        <authorList>
            <person name="Yang L."/>
            <person name="Wei S."/>
            <person name="Tay Q.X.M."/>
        </authorList>
    </citation>
    <scope>NUCLEOTIDE SEQUENCE [LARGE SCALE GENOMIC DNA]</scope>
    <source>
        <strain evidence="2 3">LY1</strain>
    </source>
</reference>
<keyword evidence="3" id="KW-1185">Reference proteome</keyword>
<gene>
    <name evidence="2" type="ORF">EL17_00605</name>
</gene>
<evidence type="ECO:0000313" key="3">
    <source>
        <dbReference type="Proteomes" id="UP000027821"/>
    </source>
</evidence>
<dbReference type="PROSITE" id="PS00213">
    <property type="entry name" value="LIPOCALIN"/>
    <property type="match status" value="1"/>
</dbReference>
<name>A0A074L734_9BACT</name>
<dbReference type="AlphaFoldDB" id="A0A074L734"/>
<comment type="caution">
    <text evidence="2">The sequence shown here is derived from an EMBL/GenBank/DDBJ whole genome shotgun (WGS) entry which is preliminary data.</text>
</comment>
<dbReference type="InterPro" id="IPR022272">
    <property type="entry name" value="Lipocalin_CS"/>
</dbReference>